<organism evidence="1 2">
    <name type="scientific">Chitinophaga japonensis</name>
    <name type="common">Flexibacter japonensis</name>
    <dbReference type="NCBI Taxonomy" id="104662"/>
    <lineage>
        <taxon>Bacteria</taxon>
        <taxon>Pseudomonadati</taxon>
        <taxon>Bacteroidota</taxon>
        <taxon>Chitinophagia</taxon>
        <taxon>Chitinophagales</taxon>
        <taxon>Chitinophagaceae</taxon>
        <taxon>Chitinophaga</taxon>
    </lineage>
</organism>
<dbReference type="Proteomes" id="UP000316778">
    <property type="component" value="Unassembled WGS sequence"/>
</dbReference>
<evidence type="ECO:0000313" key="2">
    <source>
        <dbReference type="Proteomes" id="UP000316778"/>
    </source>
</evidence>
<protein>
    <submittedName>
        <fullName evidence="1">Uncharacterized protein</fullName>
    </submittedName>
</protein>
<sequence length="206" mass="22814">MKDVTTVAPQKLLSLASQLVYGHAYPNPDDSKLPPNPWDPLVRRALERVALFGPGPQPWQIIARRRPEVWDMLGDGQFRQTWLNPQPLPPGIAFAYALAREALDRAHLLYDVAAATGQHDDEQSAEKAARFIYQFADDLCPVPPKITIPPKDPRPDPQPRPEWSALELAVVALEFHQAAAGAIQKNMQEAFTLAADKIAATAADRM</sequence>
<name>A0A562T2J4_CHIJA</name>
<reference evidence="1 2" key="1">
    <citation type="journal article" date="2013" name="Stand. Genomic Sci.">
        <title>Genomic Encyclopedia of Type Strains, Phase I: The one thousand microbial genomes (KMG-I) project.</title>
        <authorList>
            <person name="Kyrpides N.C."/>
            <person name="Woyke T."/>
            <person name="Eisen J.A."/>
            <person name="Garrity G."/>
            <person name="Lilburn T.G."/>
            <person name="Beck B.J."/>
            <person name="Whitman W.B."/>
            <person name="Hugenholtz P."/>
            <person name="Klenk H.P."/>
        </authorList>
    </citation>
    <scope>NUCLEOTIDE SEQUENCE [LARGE SCALE GENOMIC DNA]</scope>
    <source>
        <strain evidence="1 2">DSM 13484</strain>
    </source>
</reference>
<keyword evidence="2" id="KW-1185">Reference proteome</keyword>
<comment type="caution">
    <text evidence="1">The sequence shown here is derived from an EMBL/GenBank/DDBJ whole genome shotgun (WGS) entry which is preliminary data.</text>
</comment>
<proteinExistence type="predicted"/>
<evidence type="ECO:0000313" key="1">
    <source>
        <dbReference type="EMBL" id="TWI86970.1"/>
    </source>
</evidence>
<accession>A0A562T2J4</accession>
<dbReference type="AlphaFoldDB" id="A0A562T2J4"/>
<dbReference type="EMBL" id="VLLG01000004">
    <property type="protein sequence ID" value="TWI86970.1"/>
    <property type="molecule type" value="Genomic_DNA"/>
</dbReference>
<gene>
    <name evidence="1" type="ORF">LX66_4237</name>
</gene>